<accession>A0AC35UH93</accession>
<dbReference type="WBParaSite" id="RSKR_0001095800.1">
    <property type="protein sequence ID" value="RSKR_0001095800.1"/>
    <property type="gene ID" value="RSKR_0001095800"/>
</dbReference>
<dbReference type="Proteomes" id="UP000095286">
    <property type="component" value="Unplaced"/>
</dbReference>
<evidence type="ECO:0000313" key="1">
    <source>
        <dbReference type="Proteomes" id="UP000095286"/>
    </source>
</evidence>
<name>A0AC35UH93_9BILA</name>
<protein>
    <submittedName>
        <fullName evidence="2">Zinc finger protein</fullName>
    </submittedName>
</protein>
<organism evidence="1 2">
    <name type="scientific">Rhabditophanes sp. KR3021</name>
    <dbReference type="NCBI Taxonomy" id="114890"/>
    <lineage>
        <taxon>Eukaryota</taxon>
        <taxon>Metazoa</taxon>
        <taxon>Ecdysozoa</taxon>
        <taxon>Nematoda</taxon>
        <taxon>Chromadorea</taxon>
        <taxon>Rhabditida</taxon>
        <taxon>Tylenchina</taxon>
        <taxon>Panagrolaimomorpha</taxon>
        <taxon>Strongyloidoidea</taxon>
        <taxon>Alloionematidae</taxon>
        <taxon>Rhabditophanes</taxon>
    </lineage>
</organism>
<reference evidence="2" key="1">
    <citation type="submission" date="2016-11" db="UniProtKB">
        <authorList>
            <consortium name="WormBaseParasite"/>
        </authorList>
    </citation>
    <scope>IDENTIFICATION</scope>
    <source>
        <strain evidence="2">KR3021</strain>
    </source>
</reference>
<proteinExistence type="predicted"/>
<sequence length="380" mass="42359">MNSALLEPIFNDGHKMAPKHDLLVKNELMSSPIFNQHPSLSPTNRLDSSEKDTNHTHSCSPEGSLTGSCYRPSKGTAAERKRPYPCSLCSSKFGSKMELEEHQNSHTGMKPFECDICHSRFNRRSTLWNHKRIHSDNKPFVCTVCQMKFKWKNSLKCHKEMHMRKNESNMSMDDLKNLTYATAAKKRNFHSIKGAYSDEGSTTTSDMMSYVHPSTSLLRSHDGRPDMDLRGNMLLNSSYPPPNDLLSSHNYANQLENSLLYSANNGAIDYLGNHSTTSPTSYASMGDVSLLRQYAVASPSSCRLSLSDSLNGLQNSVPFQSNQSPPVSNNLLNLHSNQQGESGQIDSAFNRFSLAQRYGNCQGLNMSSISIGSNGEPWNM</sequence>
<evidence type="ECO:0000313" key="2">
    <source>
        <dbReference type="WBParaSite" id="RSKR_0001095800.1"/>
    </source>
</evidence>